<dbReference type="PANTHER" id="PTHR28254">
    <property type="entry name" value="CYTOCHROME B-C1 COMPLEX SUBUNIT 10"/>
    <property type="match status" value="1"/>
</dbReference>
<proteinExistence type="predicted"/>
<dbReference type="PANTHER" id="PTHR28254:SF1">
    <property type="entry name" value="CYTOCHROME B-C1 COMPLEX SUBUNIT 10, MITOCHONDRIAL"/>
    <property type="match status" value="1"/>
</dbReference>
<evidence type="ECO:0000256" key="1">
    <source>
        <dbReference type="SAM" id="Phobius"/>
    </source>
</evidence>
<comment type="caution">
    <text evidence="2">The sequence shown here is derived from an EMBL/GenBank/DDBJ whole genome shotgun (WGS) entry which is preliminary data.</text>
</comment>
<reference evidence="2" key="1">
    <citation type="submission" date="2023-06" db="EMBL/GenBank/DDBJ databases">
        <title>Black Yeasts Isolated from many extreme environments.</title>
        <authorList>
            <person name="Coleine C."/>
            <person name="Stajich J.E."/>
            <person name="Selbmann L."/>
        </authorList>
    </citation>
    <scope>NUCLEOTIDE SEQUENCE</scope>
    <source>
        <strain evidence="2">CCFEE 5200</strain>
    </source>
</reference>
<dbReference type="GO" id="GO:0006122">
    <property type="term" value="P:mitochondrial electron transport, ubiquinol to cytochrome c"/>
    <property type="evidence" value="ECO:0007669"/>
    <property type="project" value="InterPro"/>
</dbReference>
<evidence type="ECO:0000313" key="2">
    <source>
        <dbReference type="EMBL" id="KAK0961569.1"/>
    </source>
</evidence>
<gene>
    <name evidence="2" type="ORF">LTR91_019858</name>
</gene>
<protein>
    <submittedName>
        <fullName evidence="2">Uncharacterized protein</fullName>
    </submittedName>
</protein>
<dbReference type="Pfam" id="PF09796">
    <property type="entry name" value="QCR10"/>
    <property type="match status" value="1"/>
</dbReference>
<sequence length="143" mass="15991">MSNYGMKSGAHLAPGGGTSPYRFREPNYQSYRSPYGPQYANLHELLGWMRSQLTVWVAQIQSRRTHGDYEPDESAGMEETRRAIADDSAEDRGTMGIGFGAVAGIFALFFFDGVPKVQKDILQKIPIIGDFYVHEVPPEDNPF</sequence>
<dbReference type="GO" id="GO:0005739">
    <property type="term" value="C:mitochondrion"/>
    <property type="evidence" value="ECO:0007669"/>
    <property type="project" value="GOC"/>
</dbReference>
<feature type="transmembrane region" description="Helical" evidence="1">
    <location>
        <begin position="95"/>
        <end position="114"/>
    </location>
</feature>
<keyword evidence="1" id="KW-0812">Transmembrane</keyword>
<organism evidence="2 3">
    <name type="scientific">Friedmanniomyces endolithicus</name>
    <dbReference type="NCBI Taxonomy" id="329885"/>
    <lineage>
        <taxon>Eukaryota</taxon>
        <taxon>Fungi</taxon>
        <taxon>Dikarya</taxon>
        <taxon>Ascomycota</taxon>
        <taxon>Pezizomycotina</taxon>
        <taxon>Dothideomycetes</taxon>
        <taxon>Dothideomycetidae</taxon>
        <taxon>Mycosphaerellales</taxon>
        <taxon>Teratosphaeriaceae</taxon>
        <taxon>Friedmanniomyces</taxon>
    </lineage>
</organism>
<dbReference type="AlphaFoldDB" id="A0AAN6HET0"/>
<name>A0AAN6HET0_9PEZI</name>
<dbReference type="Proteomes" id="UP001175353">
    <property type="component" value="Unassembled WGS sequence"/>
</dbReference>
<dbReference type="InterPro" id="IPR019182">
    <property type="entry name" value="Cytochrome_b-c1_su10_fun"/>
</dbReference>
<keyword evidence="1" id="KW-0472">Membrane</keyword>
<keyword evidence="3" id="KW-1185">Reference proteome</keyword>
<evidence type="ECO:0000313" key="3">
    <source>
        <dbReference type="Proteomes" id="UP001175353"/>
    </source>
</evidence>
<keyword evidence="1" id="KW-1133">Transmembrane helix</keyword>
<accession>A0AAN6HET0</accession>
<dbReference type="EMBL" id="JAUJLE010000309">
    <property type="protein sequence ID" value="KAK0961569.1"/>
    <property type="molecule type" value="Genomic_DNA"/>
</dbReference>